<dbReference type="PANTHER" id="PTHR11409:SF42">
    <property type="entry name" value="ADENOSINE DEAMINASE-LIKE PROTEIN"/>
    <property type="match status" value="1"/>
</dbReference>
<dbReference type="GO" id="GO:0046872">
    <property type="term" value="F:metal ion binding"/>
    <property type="evidence" value="ECO:0007669"/>
    <property type="project" value="UniProtKB-KW"/>
</dbReference>
<evidence type="ECO:0000256" key="4">
    <source>
        <dbReference type="ARBA" id="ARBA00022723"/>
    </source>
</evidence>
<evidence type="ECO:0000256" key="6">
    <source>
        <dbReference type="ARBA" id="ARBA00022801"/>
    </source>
</evidence>
<reference evidence="11" key="1">
    <citation type="submission" date="2023-06" db="EMBL/GenBank/DDBJ databases">
        <title>Survivors Of The Sea: Transcriptome response of Skeletonema marinoi to long-term dormancy.</title>
        <authorList>
            <person name="Pinder M.I.M."/>
            <person name="Kourtchenko O."/>
            <person name="Robertson E.K."/>
            <person name="Larsson T."/>
            <person name="Maumus F."/>
            <person name="Osuna-Cruz C.M."/>
            <person name="Vancaester E."/>
            <person name="Stenow R."/>
            <person name="Vandepoele K."/>
            <person name="Ploug H."/>
            <person name="Bruchert V."/>
            <person name="Godhe A."/>
            <person name="Topel M."/>
        </authorList>
    </citation>
    <scope>NUCLEOTIDE SEQUENCE</scope>
    <source>
        <strain evidence="11">R05AC</strain>
    </source>
</reference>
<comment type="pathway">
    <text evidence="2">Purine metabolism; purine nucleoside salvage.</text>
</comment>
<dbReference type="Gene3D" id="3.20.20.140">
    <property type="entry name" value="Metal-dependent hydrolases"/>
    <property type="match status" value="1"/>
</dbReference>
<dbReference type="PANTHER" id="PTHR11409">
    <property type="entry name" value="ADENOSINE DEAMINASE"/>
    <property type="match status" value="1"/>
</dbReference>
<dbReference type="Proteomes" id="UP001224775">
    <property type="component" value="Unassembled WGS sequence"/>
</dbReference>
<comment type="catalytic activity">
    <reaction evidence="9">
        <text>N(6)-methyl-AMP + H2O + H(+) = IMP + methylamine</text>
        <dbReference type="Rhea" id="RHEA:16001"/>
        <dbReference type="ChEBI" id="CHEBI:15377"/>
        <dbReference type="ChEBI" id="CHEBI:15378"/>
        <dbReference type="ChEBI" id="CHEBI:58053"/>
        <dbReference type="ChEBI" id="CHEBI:59338"/>
        <dbReference type="ChEBI" id="CHEBI:144842"/>
    </reaction>
    <physiologicalReaction direction="left-to-right" evidence="9">
        <dbReference type="Rhea" id="RHEA:16002"/>
    </physiologicalReaction>
</comment>
<feature type="domain" description="Adenosine deaminase" evidence="10">
    <location>
        <begin position="30"/>
        <end position="433"/>
    </location>
</feature>
<dbReference type="Pfam" id="PF00962">
    <property type="entry name" value="A_deaminase"/>
    <property type="match status" value="1"/>
</dbReference>
<gene>
    <name evidence="11" type="ORF">QTG54_016674</name>
</gene>
<keyword evidence="6 11" id="KW-0378">Hydrolase</keyword>
<dbReference type="GO" id="GO:0046103">
    <property type="term" value="P:inosine biosynthetic process"/>
    <property type="evidence" value="ECO:0007669"/>
    <property type="project" value="TreeGrafter"/>
</dbReference>
<evidence type="ECO:0000313" key="11">
    <source>
        <dbReference type="EMBL" id="KAK1732613.1"/>
    </source>
</evidence>
<accession>A0AAD9D4D3</accession>
<dbReference type="GO" id="GO:0006154">
    <property type="term" value="P:adenosine catabolic process"/>
    <property type="evidence" value="ECO:0007669"/>
    <property type="project" value="TreeGrafter"/>
</dbReference>
<sequence>MTTTNNNNSNTSPSSTIINQQLHGFTKSLPKIELHAHLNGSIREHTLIELASERNVTLSPKMILHDAESAQQHNDDSKEERLFWNTHPRFWNTRPRNLQDCFEVFEYIPKCVNDLVALRRITEEVLMDAAEDGVVYIELRTGPKCLLRRHHDDDGSGEGGGIMATKREYVETIVEIMNEFEKKERNRYEMEMECRAQDNMMQQQQIVRLALIPRLIISVDRAGTIEQADENINLAIELFQKQQMLPPGQSKYIVGVELGGNPTRNDFTIFEASFERARRAGLYVAIHIGEVPMKSYDAKYNEALAVINFRPDRLGHALTLSTSLIELLEKNPIPIECCPTSNTMTLDFASHHKGSLIDGIKMHPHLKKWIECNYPISINTDDSGIFCTNLTKEYMLIAKVFELDERKLSEIVLDSVEHAFDDDIKAKLRNDIQSMVEMMVAKK</sequence>
<dbReference type="InterPro" id="IPR006330">
    <property type="entry name" value="Ado/ade_deaminase"/>
</dbReference>
<evidence type="ECO:0000256" key="1">
    <source>
        <dbReference type="ARBA" id="ARBA00001947"/>
    </source>
</evidence>
<comment type="cofactor">
    <cofactor evidence="1">
        <name>Zn(2+)</name>
        <dbReference type="ChEBI" id="CHEBI:29105"/>
    </cofactor>
</comment>
<comment type="similarity">
    <text evidence="3">Belongs to the metallo-dependent hydrolases superfamily. Adenosine and AMP deaminases family.</text>
</comment>
<dbReference type="GO" id="GO:0006166">
    <property type="term" value="P:purine ribonucleoside salvage"/>
    <property type="evidence" value="ECO:0007669"/>
    <property type="project" value="UniProtKB-KW"/>
</dbReference>
<comment type="caution">
    <text evidence="11">The sequence shown here is derived from an EMBL/GenBank/DDBJ whole genome shotgun (WGS) entry which is preliminary data.</text>
</comment>
<evidence type="ECO:0000256" key="8">
    <source>
        <dbReference type="ARBA" id="ARBA00023080"/>
    </source>
</evidence>
<dbReference type="EC" id="3.5.4.-" evidence="11"/>
<evidence type="ECO:0000256" key="2">
    <source>
        <dbReference type="ARBA" id="ARBA00005058"/>
    </source>
</evidence>
<dbReference type="AlphaFoldDB" id="A0AAD9D4D3"/>
<dbReference type="InterPro" id="IPR001365">
    <property type="entry name" value="A_deaminase_dom"/>
</dbReference>
<evidence type="ECO:0000259" key="10">
    <source>
        <dbReference type="Pfam" id="PF00962"/>
    </source>
</evidence>
<dbReference type="SUPFAM" id="SSF51556">
    <property type="entry name" value="Metallo-dependent hydrolases"/>
    <property type="match status" value="1"/>
</dbReference>
<dbReference type="GO" id="GO:0004000">
    <property type="term" value="F:adenosine deaminase activity"/>
    <property type="evidence" value="ECO:0007669"/>
    <property type="project" value="TreeGrafter"/>
</dbReference>
<protein>
    <submittedName>
        <fullName evidence="11">Adenosine deaminase-like protein</fullName>
        <ecNumber evidence="11">3.5.4.-</ecNumber>
    </submittedName>
</protein>
<keyword evidence="4" id="KW-0479">Metal-binding</keyword>
<keyword evidence="12" id="KW-1185">Reference proteome</keyword>
<dbReference type="EMBL" id="JATAAI010000062">
    <property type="protein sequence ID" value="KAK1732613.1"/>
    <property type="molecule type" value="Genomic_DNA"/>
</dbReference>
<keyword evidence="8" id="KW-0546">Nucleotide metabolism</keyword>
<dbReference type="GO" id="GO:0009117">
    <property type="term" value="P:nucleotide metabolic process"/>
    <property type="evidence" value="ECO:0007669"/>
    <property type="project" value="UniProtKB-KW"/>
</dbReference>
<dbReference type="InterPro" id="IPR032466">
    <property type="entry name" value="Metal_Hydrolase"/>
</dbReference>
<evidence type="ECO:0000313" key="12">
    <source>
        <dbReference type="Proteomes" id="UP001224775"/>
    </source>
</evidence>
<organism evidence="11 12">
    <name type="scientific">Skeletonema marinoi</name>
    <dbReference type="NCBI Taxonomy" id="267567"/>
    <lineage>
        <taxon>Eukaryota</taxon>
        <taxon>Sar</taxon>
        <taxon>Stramenopiles</taxon>
        <taxon>Ochrophyta</taxon>
        <taxon>Bacillariophyta</taxon>
        <taxon>Coscinodiscophyceae</taxon>
        <taxon>Thalassiosirophycidae</taxon>
        <taxon>Thalassiosirales</taxon>
        <taxon>Skeletonemataceae</taxon>
        <taxon>Skeletonema</taxon>
        <taxon>Skeletonema marinoi-dohrnii complex</taxon>
    </lineage>
</organism>
<proteinExistence type="inferred from homology"/>
<name>A0AAD9D4D3_9STRA</name>
<keyword evidence="7" id="KW-0862">Zinc</keyword>
<keyword evidence="5" id="KW-0660">Purine salvage</keyword>
<evidence type="ECO:0000256" key="3">
    <source>
        <dbReference type="ARBA" id="ARBA00006676"/>
    </source>
</evidence>
<evidence type="ECO:0000256" key="7">
    <source>
        <dbReference type="ARBA" id="ARBA00022833"/>
    </source>
</evidence>
<evidence type="ECO:0000256" key="9">
    <source>
        <dbReference type="ARBA" id="ARBA00048787"/>
    </source>
</evidence>
<evidence type="ECO:0000256" key="5">
    <source>
        <dbReference type="ARBA" id="ARBA00022726"/>
    </source>
</evidence>